<accession>A0A2G8KBD3</accession>
<feature type="transmembrane region" description="Helical" evidence="10">
    <location>
        <begin position="133"/>
        <end position="151"/>
    </location>
</feature>
<feature type="compositionally biased region" description="Basic and acidic residues" evidence="9">
    <location>
        <begin position="335"/>
        <end position="349"/>
    </location>
</feature>
<dbReference type="InterPro" id="IPR016447">
    <property type="entry name" value="Translocation_assoc_membrane"/>
</dbReference>
<evidence type="ECO:0000256" key="6">
    <source>
        <dbReference type="ARBA" id="ARBA00022989"/>
    </source>
</evidence>
<feature type="region of interest" description="Disordered" evidence="9">
    <location>
        <begin position="317"/>
        <end position="367"/>
    </location>
</feature>
<feature type="transmembrane region" description="Helical" evidence="10">
    <location>
        <begin position="93"/>
        <end position="112"/>
    </location>
</feature>
<dbReference type="GO" id="GO:0045048">
    <property type="term" value="P:protein insertion into ER membrane"/>
    <property type="evidence" value="ECO:0007669"/>
    <property type="project" value="TreeGrafter"/>
</dbReference>
<dbReference type="InterPro" id="IPR006634">
    <property type="entry name" value="TLC-dom"/>
</dbReference>
<feature type="transmembrane region" description="Helical" evidence="10">
    <location>
        <begin position="238"/>
        <end position="262"/>
    </location>
</feature>
<organism evidence="12 13">
    <name type="scientific">Stichopus japonicus</name>
    <name type="common">Sea cucumber</name>
    <dbReference type="NCBI Taxonomy" id="307972"/>
    <lineage>
        <taxon>Eukaryota</taxon>
        <taxon>Metazoa</taxon>
        <taxon>Echinodermata</taxon>
        <taxon>Eleutherozoa</taxon>
        <taxon>Echinozoa</taxon>
        <taxon>Holothuroidea</taxon>
        <taxon>Aspidochirotacea</taxon>
        <taxon>Aspidochirotida</taxon>
        <taxon>Stichopodidae</taxon>
        <taxon>Apostichopus</taxon>
    </lineage>
</organism>
<evidence type="ECO:0000256" key="4">
    <source>
        <dbReference type="ARBA" id="ARBA00022692"/>
    </source>
</evidence>
<dbReference type="GO" id="GO:0005789">
    <property type="term" value="C:endoplasmic reticulum membrane"/>
    <property type="evidence" value="ECO:0007669"/>
    <property type="project" value="TreeGrafter"/>
</dbReference>
<dbReference type="Proteomes" id="UP000230750">
    <property type="component" value="Unassembled WGS sequence"/>
</dbReference>
<evidence type="ECO:0000313" key="12">
    <source>
        <dbReference type="EMBL" id="PIK45301.1"/>
    </source>
</evidence>
<comment type="subcellular location">
    <subcellularLocation>
        <location evidence="1">Membrane</location>
        <topology evidence="1">Multi-pass membrane protein</topology>
    </subcellularLocation>
</comment>
<keyword evidence="6 10" id="KW-1133">Transmembrane helix</keyword>
<dbReference type="PIRSF" id="PIRSF005449">
    <property type="entry name" value="Translocation_assoc_membrane"/>
    <property type="match status" value="1"/>
</dbReference>
<dbReference type="AlphaFoldDB" id="A0A2G8KBD3"/>
<proteinExistence type="inferred from homology"/>
<comment type="similarity">
    <text evidence="2 8">Belongs to the TRAM family.</text>
</comment>
<evidence type="ECO:0000256" key="9">
    <source>
        <dbReference type="SAM" id="MobiDB-lite"/>
    </source>
</evidence>
<feature type="transmembrane region" description="Helical" evidence="10">
    <location>
        <begin position="282"/>
        <end position="304"/>
    </location>
</feature>
<dbReference type="STRING" id="307972.A0A2G8KBD3"/>
<feature type="transmembrane region" description="Helical" evidence="10">
    <location>
        <begin position="204"/>
        <end position="226"/>
    </location>
</feature>
<dbReference type="GO" id="GO:0006616">
    <property type="term" value="P:SRP-dependent cotranslational protein targeting to membrane, translocation"/>
    <property type="evidence" value="ECO:0007669"/>
    <property type="project" value="InterPro"/>
</dbReference>
<dbReference type="OrthoDB" id="3053196at2759"/>
<keyword evidence="5 8" id="KW-0653">Protein transport</keyword>
<dbReference type="Pfam" id="PF03798">
    <property type="entry name" value="TRAM_LAG1_CLN8"/>
    <property type="match status" value="1"/>
</dbReference>
<feature type="domain" description="TLC" evidence="11">
    <location>
        <begin position="127"/>
        <end position="314"/>
    </location>
</feature>
<evidence type="ECO:0000256" key="1">
    <source>
        <dbReference type="ARBA" id="ARBA00004141"/>
    </source>
</evidence>
<keyword evidence="13" id="KW-1185">Reference proteome</keyword>
<feature type="transmembrane region" description="Helical" evidence="10">
    <location>
        <begin position="21"/>
        <end position="43"/>
    </location>
</feature>
<comment type="caution">
    <text evidence="12">The sequence shown here is derived from an EMBL/GenBank/DDBJ whole genome shotgun (WGS) entry which is preliminary data.</text>
</comment>
<sequence>MPPVRRRGATSKNPPIFSHEFVIQNHADIVSCLAMLILVGLMFQVTSPLSSVFVTMQYNVTTNVSTEGDTSEEDEDVEEVTSYHSGPKDICSVFFYLLIAVVLHAVVQEYLLDKLNRKLHLSKTKHSKFNESGQLIVFYIFSILWAVDIMIKEGYLNNLSHLWDGYPHALLSFRLKFYFITQIAYWLHSFPELYFQKIKRLTRLAILCLVLHYLAEMTFHLARILYFSDYLDISKPCFKLWFVFFLAARACIVILTVHTVWFGLGRLPNQEFDLAAGNFNTAFFRIVILAAVCLFQGWVLFDFLTFQIKRQKEQSANHTITTKKSKGLHSTPTSPKKEKAKKEEGKVVNHDSPQNGGMRTRSKGKKK</sequence>
<evidence type="ECO:0000256" key="5">
    <source>
        <dbReference type="ARBA" id="ARBA00022927"/>
    </source>
</evidence>
<evidence type="ECO:0000256" key="8">
    <source>
        <dbReference type="PIRNR" id="PIRNR005449"/>
    </source>
</evidence>
<keyword evidence="4 10" id="KW-0812">Transmembrane</keyword>
<evidence type="ECO:0000313" key="13">
    <source>
        <dbReference type="Proteomes" id="UP000230750"/>
    </source>
</evidence>
<protein>
    <recommendedName>
        <fullName evidence="8">Translocating chain-associated membrane protein</fullName>
    </recommendedName>
</protein>
<dbReference type="PANTHER" id="PTHR12371">
    <property type="entry name" value="TRANSLOCATION ASSOCIATED MEMBRANE PROTEIN"/>
    <property type="match status" value="1"/>
</dbReference>
<keyword evidence="3 8" id="KW-0813">Transport</keyword>
<evidence type="ECO:0000256" key="10">
    <source>
        <dbReference type="SAM" id="Phobius"/>
    </source>
</evidence>
<keyword evidence="7 10" id="KW-0472">Membrane</keyword>
<evidence type="ECO:0000256" key="3">
    <source>
        <dbReference type="ARBA" id="ARBA00022448"/>
    </source>
</evidence>
<evidence type="ECO:0000256" key="2">
    <source>
        <dbReference type="ARBA" id="ARBA00005999"/>
    </source>
</evidence>
<reference evidence="12 13" key="1">
    <citation type="journal article" date="2017" name="PLoS Biol.">
        <title>The sea cucumber genome provides insights into morphological evolution and visceral regeneration.</title>
        <authorList>
            <person name="Zhang X."/>
            <person name="Sun L."/>
            <person name="Yuan J."/>
            <person name="Sun Y."/>
            <person name="Gao Y."/>
            <person name="Zhang L."/>
            <person name="Li S."/>
            <person name="Dai H."/>
            <person name="Hamel J.F."/>
            <person name="Liu C."/>
            <person name="Yu Y."/>
            <person name="Liu S."/>
            <person name="Lin W."/>
            <person name="Guo K."/>
            <person name="Jin S."/>
            <person name="Xu P."/>
            <person name="Storey K.B."/>
            <person name="Huan P."/>
            <person name="Zhang T."/>
            <person name="Zhou Y."/>
            <person name="Zhang J."/>
            <person name="Lin C."/>
            <person name="Li X."/>
            <person name="Xing L."/>
            <person name="Huo D."/>
            <person name="Sun M."/>
            <person name="Wang L."/>
            <person name="Mercier A."/>
            <person name="Li F."/>
            <person name="Yang H."/>
            <person name="Xiang J."/>
        </authorList>
    </citation>
    <scope>NUCLEOTIDE SEQUENCE [LARGE SCALE GENOMIC DNA]</scope>
    <source>
        <strain evidence="12">Shaxun</strain>
        <tissue evidence="12">Muscle</tissue>
    </source>
</reference>
<evidence type="ECO:0000259" key="11">
    <source>
        <dbReference type="SMART" id="SM00724"/>
    </source>
</evidence>
<name>A0A2G8KBD3_STIJA</name>
<dbReference type="PANTHER" id="PTHR12371:SF11">
    <property type="entry name" value="TRANSLOCATING CHAIN-ASSOCIATED MEMBRANE PROTEIN"/>
    <property type="match status" value="1"/>
</dbReference>
<keyword evidence="8" id="KW-0811">Translocation</keyword>
<dbReference type="EMBL" id="MRZV01000720">
    <property type="protein sequence ID" value="PIK45301.1"/>
    <property type="molecule type" value="Genomic_DNA"/>
</dbReference>
<evidence type="ECO:0000256" key="7">
    <source>
        <dbReference type="ARBA" id="ARBA00023136"/>
    </source>
</evidence>
<gene>
    <name evidence="12" type="ORF">BSL78_17838</name>
</gene>
<dbReference type="SMART" id="SM00724">
    <property type="entry name" value="TLC"/>
    <property type="match status" value="1"/>
</dbReference>